<name>A0A1G5BC61_9FIRM</name>
<dbReference type="OrthoDB" id="2006294at2"/>
<reference evidence="3" key="1">
    <citation type="submission" date="2016-10" db="EMBL/GenBank/DDBJ databases">
        <authorList>
            <person name="Varghese N."/>
            <person name="Submissions S."/>
        </authorList>
    </citation>
    <scope>NUCLEOTIDE SEQUENCE [LARGE SCALE GENOMIC DNA]</scope>
    <source>
        <strain evidence="3">XBD2006</strain>
    </source>
</reference>
<dbReference type="Proteomes" id="UP000183047">
    <property type="component" value="Unassembled WGS sequence"/>
</dbReference>
<dbReference type="RefSeq" id="WP_026668462.1">
    <property type="nucleotide sequence ID" value="NZ_FMUR01000004.1"/>
</dbReference>
<keyword evidence="1" id="KW-0812">Transmembrane</keyword>
<evidence type="ECO:0000313" key="3">
    <source>
        <dbReference type="Proteomes" id="UP000183047"/>
    </source>
</evidence>
<feature type="transmembrane region" description="Helical" evidence="1">
    <location>
        <begin position="6"/>
        <end position="27"/>
    </location>
</feature>
<evidence type="ECO:0000313" key="2">
    <source>
        <dbReference type="EMBL" id="SCX87687.1"/>
    </source>
</evidence>
<dbReference type="EMBL" id="FMUR01000004">
    <property type="protein sequence ID" value="SCX87687.1"/>
    <property type="molecule type" value="Genomic_DNA"/>
</dbReference>
<proteinExistence type="predicted"/>
<keyword evidence="1" id="KW-1133">Transmembrane helix</keyword>
<sequence length="187" mass="21377">MPQKVLKKIICIVFFAFIIAVAIYFFINYKKEMITEKANKAGESVEFSGYKNFSIKEGAVTYFYTLGIAKVKFIKYEIVVEEPDKKVKKGELTVSVQNKDKDGKQIEGSYDDTRTLIADDGTEKNMHSGMFFICNNNFDRSSLVTTGWIDAEQKAIEAYESVTGYVPVEELKQYYNRALTICNQLNE</sequence>
<dbReference type="AlphaFoldDB" id="A0A1G5BC61"/>
<protein>
    <submittedName>
        <fullName evidence="2">Uncharacterized protein</fullName>
    </submittedName>
</protein>
<accession>A0A1G5BC61</accession>
<organism evidence="2 3">
    <name type="scientific">Butyrivibrio hungatei</name>
    <dbReference type="NCBI Taxonomy" id="185008"/>
    <lineage>
        <taxon>Bacteria</taxon>
        <taxon>Bacillati</taxon>
        <taxon>Bacillota</taxon>
        <taxon>Clostridia</taxon>
        <taxon>Lachnospirales</taxon>
        <taxon>Lachnospiraceae</taxon>
        <taxon>Butyrivibrio</taxon>
    </lineage>
</organism>
<keyword evidence="3" id="KW-1185">Reference proteome</keyword>
<gene>
    <name evidence="2" type="ORF">SAMN02910451_00645</name>
</gene>
<keyword evidence="1" id="KW-0472">Membrane</keyword>
<evidence type="ECO:0000256" key="1">
    <source>
        <dbReference type="SAM" id="Phobius"/>
    </source>
</evidence>